<keyword evidence="5 7" id="KW-1133">Transmembrane helix</keyword>
<feature type="transmembrane region" description="Helical" evidence="7">
    <location>
        <begin position="105"/>
        <end position="125"/>
    </location>
</feature>
<dbReference type="InterPro" id="IPR000515">
    <property type="entry name" value="MetI-like"/>
</dbReference>
<feature type="transmembrane region" description="Helical" evidence="7">
    <location>
        <begin position="261"/>
        <end position="283"/>
    </location>
</feature>
<keyword evidence="6 7" id="KW-0472">Membrane</keyword>
<dbReference type="AlphaFoldDB" id="H5S9I4"/>
<evidence type="ECO:0000256" key="6">
    <source>
        <dbReference type="ARBA" id="ARBA00023136"/>
    </source>
</evidence>
<proteinExistence type="predicted"/>
<dbReference type="PROSITE" id="PS50928">
    <property type="entry name" value="ABC_TM1"/>
    <property type="match status" value="1"/>
</dbReference>
<dbReference type="GO" id="GO:0005886">
    <property type="term" value="C:plasma membrane"/>
    <property type="evidence" value="ECO:0007669"/>
    <property type="project" value="UniProtKB-SubCell"/>
</dbReference>
<evidence type="ECO:0000259" key="8">
    <source>
        <dbReference type="PROSITE" id="PS50928"/>
    </source>
</evidence>
<evidence type="ECO:0000256" key="1">
    <source>
        <dbReference type="ARBA" id="ARBA00004651"/>
    </source>
</evidence>
<feature type="transmembrane region" description="Helical" evidence="7">
    <location>
        <begin position="73"/>
        <end position="93"/>
    </location>
</feature>
<comment type="subcellular location">
    <subcellularLocation>
        <location evidence="1">Cell membrane</location>
        <topology evidence="1">Multi-pass membrane protein</topology>
    </subcellularLocation>
</comment>
<reference evidence="9" key="2">
    <citation type="journal article" date="2012" name="PLoS ONE">
        <title>A Deeply Branching Thermophilic Bacterium with an Ancient Acetyl-CoA Pathway Dominates a Subsurface Ecosystem.</title>
        <authorList>
            <person name="Takami H."/>
            <person name="Noguchi H."/>
            <person name="Takaki Y."/>
            <person name="Uchiyama I."/>
            <person name="Toyoda A."/>
            <person name="Nishi S."/>
            <person name="Chee G.-J."/>
            <person name="Arai W."/>
            <person name="Nunoura T."/>
            <person name="Itoh T."/>
            <person name="Hattori M."/>
            <person name="Takai K."/>
        </authorList>
    </citation>
    <scope>NUCLEOTIDE SEQUENCE</scope>
</reference>
<dbReference type="Pfam" id="PF00528">
    <property type="entry name" value="BPD_transp_1"/>
    <property type="match status" value="1"/>
</dbReference>
<evidence type="ECO:0000313" key="9">
    <source>
        <dbReference type="EMBL" id="BAL52820.1"/>
    </source>
</evidence>
<name>H5S9I4_9ZZZZ</name>
<organism evidence="9">
    <name type="scientific">uncultured prokaryote</name>
    <dbReference type="NCBI Taxonomy" id="198431"/>
    <lineage>
        <taxon>unclassified sequences</taxon>
        <taxon>environmental samples</taxon>
    </lineage>
</organism>
<sequence>MSREAQRTLGGYLFVFPWLLGFMLFTFYPILATLYLSFCDYRVLSPPRWVGLDNYRSLLADPDYFWRSMVNTLFIMIEVPLSVVLGIGLALLLNLRLRGQALYRTLFYLPSMVPAVATAFLWLWVLNPQNGLASPLNSALARIGLEPINWFTDPATAKWGFIVMDLWAIGGVMIIYLAALQGVPAHLYEAALLDGAKAWQLIRHITLPQISPVILYMVIIGVIGTFQYFTQTFIATQGGPENSTLFYALYLFQNAFQFFRMGHACAMAWILFLITLLATWLIWRVSLRRVFYETADI</sequence>
<dbReference type="InterPro" id="IPR051393">
    <property type="entry name" value="ABC_transporter_permease"/>
</dbReference>
<protein>
    <submittedName>
        <fullName evidence="9">Binding-protein-dependent transport systems inner membrane component</fullName>
    </submittedName>
</protein>
<evidence type="ECO:0000256" key="3">
    <source>
        <dbReference type="ARBA" id="ARBA00022475"/>
    </source>
</evidence>
<reference evidence="9" key="1">
    <citation type="journal article" date="2005" name="Environ. Microbiol.">
        <title>Genetic and functional properties of uncultivated thermophilic crenarchaeotes from a subsurface gold mine as revealed by analysis of genome fragments.</title>
        <authorList>
            <person name="Nunoura T."/>
            <person name="Hirayama H."/>
            <person name="Takami H."/>
            <person name="Oida H."/>
            <person name="Nishi S."/>
            <person name="Shimamura S."/>
            <person name="Suzuki Y."/>
            <person name="Inagaki F."/>
            <person name="Takai K."/>
            <person name="Nealson K.H."/>
            <person name="Horikoshi K."/>
        </authorList>
    </citation>
    <scope>NUCLEOTIDE SEQUENCE</scope>
</reference>
<dbReference type="Gene3D" id="1.10.3720.10">
    <property type="entry name" value="MetI-like"/>
    <property type="match status" value="1"/>
</dbReference>
<keyword evidence="4 7" id="KW-0812">Transmembrane</keyword>
<feature type="domain" description="ABC transmembrane type-1" evidence="8">
    <location>
        <begin position="68"/>
        <end position="282"/>
    </location>
</feature>
<evidence type="ECO:0000256" key="2">
    <source>
        <dbReference type="ARBA" id="ARBA00022448"/>
    </source>
</evidence>
<gene>
    <name evidence="9" type="ORF">HGMM_F03C06C25</name>
</gene>
<feature type="transmembrane region" description="Helical" evidence="7">
    <location>
        <begin position="12"/>
        <end position="38"/>
    </location>
</feature>
<keyword evidence="3" id="KW-1003">Cell membrane</keyword>
<feature type="transmembrane region" description="Helical" evidence="7">
    <location>
        <begin position="213"/>
        <end position="230"/>
    </location>
</feature>
<dbReference type="SUPFAM" id="SSF161098">
    <property type="entry name" value="MetI-like"/>
    <property type="match status" value="1"/>
</dbReference>
<evidence type="ECO:0000256" key="5">
    <source>
        <dbReference type="ARBA" id="ARBA00022989"/>
    </source>
</evidence>
<dbReference type="InterPro" id="IPR035906">
    <property type="entry name" value="MetI-like_sf"/>
</dbReference>
<feature type="transmembrane region" description="Helical" evidence="7">
    <location>
        <begin position="159"/>
        <end position="179"/>
    </location>
</feature>
<dbReference type="EMBL" id="AP011640">
    <property type="protein sequence ID" value="BAL52820.1"/>
    <property type="molecule type" value="Genomic_DNA"/>
</dbReference>
<keyword evidence="2" id="KW-0813">Transport</keyword>
<dbReference type="SUPFAM" id="SSF160964">
    <property type="entry name" value="MalF N-terminal region-like"/>
    <property type="match status" value="1"/>
</dbReference>
<accession>H5S9I4</accession>
<dbReference type="CDD" id="cd06261">
    <property type="entry name" value="TM_PBP2"/>
    <property type="match status" value="1"/>
</dbReference>
<dbReference type="GO" id="GO:0055085">
    <property type="term" value="P:transmembrane transport"/>
    <property type="evidence" value="ECO:0007669"/>
    <property type="project" value="InterPro"/>
</dbReference>
<evidence type="ECO:0000256" key="4">
    <source>
        <dbReference type="ARBA" id="ARBA00022692"/>
    </source>
</evidence>
<dbReference type="PANTHER" id="PTHR30193:SF1">
    <property type="entry name" value="ABC TRANSPORTER PERMEASE PROTEIN YESP-RELATED"/>
    <property type="match status" value="1"/>
</dbReference>
<dbReference type="PANTHER" id="PTHR30193">
    <property type="entry name" value="ABC TRANSPORTER PERMEASE PROTEIN"/>
    <property type="match status" value="1"/>
</dbReference>
<evidence type="ECO:0000256" key="7">
    <source>
        <dbReference type="SAM" id="Phobius"/>
    </source>
</evidence>